<dbReference type="SUPFAM" id="SSF47413">
    <property type="entry name" value="lambda repressor-like DNA-binding domains"/>
    <property type="match status" value="1"/>
</dbReference>
<name>A0A8S5RMQ1_9VIRU</name>
<dbReference type="CDD" id="cd00093">
    <property type="entry name" value="HTH_XRE"/>
    <property type="match status" value="1"/>
</dbReference>
<dbReference type="InterPro" id="IPR010982">
    <property type="entry name" value="Lambda_DNA-bd_dom_sf"/>
</dbReference>
<proteinExistence type="predicted"/>
<dbReference type="Gene3D" id="1.10.260.40">
    <property type="entry name" value="lambda repressor-like DNA-binding domains"/>
    <property type="match status" value="1"/>
</dbReference>
<organism evidence="1">
    <name type="scientific">virus sp. ctviY17</name>
    <dbReference type="NCBI Taxonomy" id="2825828"/>
    <lineage>
        <taxon>Viruses</taxon>
    </lineage>
</organism>
<dbReference type="InterPro" id="IPR001387">
    <property type="entry name" value="Cro/C1-type_HTH"/>
</dbReference>
<accession>A0A8S5RMQ1</accession>
<dbReference type="EMBL" id="BK059120">
    <property type="protein sequence ID" value="DAE32284.1"/>
    <property type="molecule type" value="Genomic_DNA"/>
</dbReference>
<sequence>MYVKIGDEIAFHPGECLEEFVESCRMTPYQLASKIGMDVDYVQGLIDGSQSVTKEFAKTMADHYGFADDGQFWLNLQETFDKKVGDRDV</sequence>
<dbReference type="GO" id="GO:0003677">
    <property type="term" value="F:DNA binding"/>
    <property type="evidence" value="ECO:0007669"/>
    <property type="project" value="InterPro"/>
</dbReference>
<evidence type="ECO:0000313" key="1">
    <source>
        <dbReference type="EMBL" id="DAE32284.1"/>
    </source>
</evidence>
<reference evidence="1" key="1">
    <citation type="journal article" date="2021" name="Proc. Natl. Acad. Sci. U.S.A.">
        <title>A Catalog of Tens of Thousands of Viruses from Human Metagenomes Reveals Hidden Associations with Chronic Diseases.</title>
        <authorList>
            <person name="Tisza M.J."/>
            <person name="Buck C.B."/>
        </authorList>
    </citation>
    <scope>NUCLEOTIDE SEQUENCE</scope>
    <source>
        <strain evidence="1">CtviY17</strain>
    </source>
</reference>
<protein>
    <submittedName>
        <fullName evidence="1">Plasmid maintenance system antidote protein</fullName>
    </submittedName>
</protein>